<dbReference type="Proteomes" id="UP000595362">
    <property type="component" value="Chromosome"/>
</dbReference>
<evidence type="ECO:0000313" key="3">
    <source>
        <dbReference type="Proteomes" id="UP000595362"/>
    </source>
</evidence>
<gene>
    <name evidence="2" type="ORF">HYS17_02570</name>
</gene>
<feature type="region of interest" description="Disordered" evidence="1">
    <location>
        <begin position="37"/>
        <end position="64"/>
    </location>
</feature>
<dbReference type="AlphaFoldDB" id="A0A7T5UH75"/>
<evidence type="ECO:0000313" key="2">
    <source>
        <dbReference type="EMBL" id="QQG36676.1"/>
    </source>
</evidence>
<dbReference type="EMBL" id="CP066681">
    <property type="protein sequence ID" value="QQG36676.1"/>
    <property type="molecule type" value="Genomic_DNA"/>
</dbReference>
<reference evidence="2 3" key="1">
    <citation type="submission" date="2020-07" db="EMBL/GenBank/DDBJ databases">
        <title>Huge and variable diversity of episymbiotic CPR bacteria and DPANN archaea in groundwater ecosystems.</title>
        <authorList>
            <person name="He C.Y."/>
            <person name="Keren R."/>
            <person name="Whittaker M."/>
            <person name="Farag I.F."/>
            <person name="Doudna J."/>
            <person name="Cate J.H.D."/>
            <person name="Banfield J.F."/>
        </authorList>
    </citation>
    <scope>NUCLEOTIDE SEQUENCE [LARGE SCALE GENOMIC DNA]</scope>
    <source>
        <strain evidence="2">NC_groundwater_70_Ag_B-0.1um_54_66</strain>
    </source>
</reference>
<accession>A0A7T5UH75</accession>
<name>A0A7T5UH75_9BACT</name>
<sequence length="64" mass="7066">MDISLVDPYLAINSKEMKDVRLRPQRKKLATSMTLVAKGDNPFTPSQMHGPRTVAGLNNPASQE</sequence>
<proteinExistence type="predicted"/>
<organism evidence="2 3">
    <name type="scientific">Micavibrio aeruginosavorus</name>
    <dbReference type="NCBI Taxonomy" id="349221"/>
    <lineage>
        <taxon>Bacteria</taxon>
        <taxon>Pseudomonadati</taxon>
        <taxon>Bdellovibrionota</taxon>
        <taxon>Bdellovibrionia</taxon>
        <taxon>Bdellovibrionales</taxon>
        <taxon>Pseudobdellovibrionaceae</taxon>
        <taxon>Micavibrio</taxon>
    </lineage>
</organism>
<evidence type="ECO:0000256" key="1">
    <source>
        <dbReference type="SAM" id="MobiDB-lite"/>
    </source>
</evidence>
<protein>
    <submittedName>
        <fullName evidence="2">Uncharacterized protein</fullName>
    </submittedName>
</protein>